<gene>
    <name evidence="1" type="ORF">ENV54_00525</name>
</gene>
<dbReference type="GO" id="GO:0008168">
    <property type="term" value="F:methyltransferase activity"/>
    <property type="evidence" value="ECO:0007669"/>
    <property type="project" value="UniProtKB-KW"/>
</dbReference>
<evidence type="ECO:0000313" key="1">
    <source>
        <dbReference type="EMBL" id="HGH59760.1"/>
    </source>
</evidence>
<dbReference type="EMBL" id="DTGT01000015">
    <property type="protein sequence ID" value="HGH59760.1"/>
    <property type="molecule type" value="Genomic_DNA"/>
</dbReference>
<reference evidence="1" key="1">
    <citation type="journal article" date="2020" name="mSystems">
        <title>Genome- and Community-Level Interaction Insights into Carbon Utilization and Element Cycling Functions of Hydrothermarchaeota in Hydrothermal Sediment.</title>
        <authorList>
            <person name="Zhou Z."/>
            <person name="Liu Y."/>
            <person name="Xu W."/>
            <person name="Pan J."/>
            <person name="Luo Z.H."/>
            <person name="Li M."/>
        </authorList>
    </citation>
    <scope>NUCLEOTIDE SEQUENCE [LARGE SCALE GENOMIC DNA]</scope>
    <source>
        <strain evidence="1">SpSt-769</strain>
    </source>
</reference>
<dbReference type="InterPro" id="IPR029063">
    <property type="entry name" value="SAM-dependent_MTases_sf"/>
</dbReference>
<name>A0A7C4APW6_9BACT</name>
<proteinExistence type="predicted"/>
<dbReference type="Pfam" id="PF13578">
    <property type="entry name" value="Methyltransf_24"/>
    <property type="match status" value="1"/>
</dbReference>
<sequence>MTGMMNYSDYISGIRFRFLQPDFRVPIPESRYERRLETILRRGKVGWLERLGTWIEFRNTILPGDGRAALDCLKGLCRMPRMSSLAIGALIAEGVRRMPQREAFVNIGVWQGFTLLCAMATNPTKTCIGVDNFSEFGGPRDAFMKRFLTFKTECHLFYDMDYERYFSQVHRGPIGFYIYDASHAYADQLKGLQAAEPYFSETCIVMVDDANWQEPRQATLDFISKSNFSYKMLLDVKTRHNCHPTFWNGLMIFQRVP</sequence>
<comment type="caution">
    <text evidence="1">The sequence shown here is derived from an EMBL/GenBank/DDBJ whole genome shotgun (WGS) entry which is preliminary data.</text>
</comment>
<dbReference type="GO" id="GO:0032259">
    <property type="term" value="P:methylation"/>
    <property type="evidence" value="ECO:0007669"/>
    <property type="project" value="UniProtKB-KW"/>
</dbReference>
<keyword evidence="1" id="KW-0808">Transferase</keyword>
<accession>A0A7C4APW6</accession>
<organism evidence="1">
    <name type="scientific">Desulfomonile tiedjei</name>
    <dbReference type="NCBI Taxonomy" id="2358"/>
    <lineage>
        <taxon>Bacteria</taxon>
        <taxon>Pseudomonadati</taxon>
        <taxon>Thermodesulfobacteriota</taxon>
        <taxon>Desulfomonilia</taxon>
        <taxon>Desulfomonilales</taxon>
        <taxon>Desulfomonilaceae</taxon>
        <taxon>Desulfomonile</taxon>
    </lineage>
</organism>
<keyword evidence="1" id="KW-0489">Methyltransferase</keyword>
<protein>
    <submittedName>
        <fullName evidence="1">Class I SAM-dependent methyltransferase</fullName>
    </submittedName>
</protein>
<dbReference type="AlphaFoldDB" id="A0A7C4APW6"/>
<dbReference type="Gene3D" id="3.40.50.150">
    <property type="entry name" value="Vaccinia Virus protein VP39"/>
    <property type="match status" value="1"/>
</dbReference>